<accession>A0A179CUC4</accession>
<sequence length="247" mass="29086">MLILNEKAKVKDLDRKLLEVKQKELDDYLIKNVKNLPLFIPEYGINIGNRYLTKNEINSDETYMKKVSNYIYATNQGYFYNSRNNKKNYGKANAWDYMTITLKGKTTTVNNALYDNLVESIKEGYVVHHLDHNKQNNKLSNLAMITRGDNLRERFKYDKDLGKKMAKQKTNFYILNETNQTLYKNKSSMASDLDMLISAINKVIDGTWTQYKGYKFRYLEPEEQIEAENYISFSNKHKKVKLSQLTF</sequence>
<dbReference type="Proteomes" id="UP000078520">
    <property type="component" value="Unassembled WGS sequence"/>
</dbReference>
<dbReference type="OrthoDB" id="2298708at2"/>
<organism evidence="2 3">
    <name type="scientific">Ligilactobacillus aviarius</name>
    <dbReference type="NCBI Taxonomy" id="1606"/>
    <lineage>
        <taxon>Bacteria</taxon>
        <taxon>Bacillati</taxon>
        <taxon>Bacillota</taxon>
        <taxon>Bacilli</taxon>
        <taxon>Lactobacillales</taxon>
        <taxon>Lactobacillaceae</taxon>
        <taxon>Ligilactobacillus</taxon>
    </lineage>
</organism>
<protein>
    <recommendedName>
        <fullName evidence="1">HNH nuclease domain-containing protein</fullName>
    </recommendedName>
</protein>
<proteinExistence type="predicted"/>
<name>A0A179CUC4_9LACO</name>
<dbReference type="InterPro" id="IPR003615">
    <property type="entry name" value="HNH_nuc"/>
</dbReference>
<dbReference type="Pfam" id="PF13392">
    <property type="entry name" value="HNH_3"/>
    <property type="match status" value="1"/>
</dbReference>
<dbReference type="EMBL" id="LVKI01000003">
    <property type="protein sequence ID" value="OAQ09055.1"/>
    <property type="molecule type" value="Genomic_DNA"/>
</dbReference>
<dbReference type="RefSeq" id="WP_064208360.1">
    <property type="nucleotide sequence ID" value="NZ_LVKC01000011.1"/>
</dbReference>
<dbReference type="SUPFAM" id="SSF54060">
    <property type="entry name" value="His-Me finger endonucleases"/>
    <property type="match status" value="1"/>
</dbReference>
<feature type="domain" description="HNH nuclease" evidence="1">
    <location>
        <begin position="121"/>
        <end position="152"/>
    </location>
</feature>
<evidence type="ECO:0000313" key="2">
    <source>
        <dbReference type="EMBL" id="OAQ09055.1"/>
    </source>
</evidence>
<reference evidence="3" key="1">
    <citation type="submission" date="2016-03" db="EMBL/GenBank/DDBJ databases">
        <authorList>
            <person name="Johnson T.J."/>
            <person name="Youmans B."/>
            <person name="Case K."/>
            <person name="Noll S."/>
        </authorList>
    </citation>
    <scope>NUCLEOTIDE SEQUENCE [LARGE SCALE GENOMIC DNA]</scope>
    <source>
        <strain evidence="3">UMNLAv8</strain>
    </source>
</reference>
<evidence type="ECO:0000259" key="1">
    <source>
        <dbReference type="Pfam" id="PF13392"/>
    </source>
</evidence>
<dbReference type="Gene3D" id="3.90.75.20">
    <property type="match status" value="1"/>
</dbReference>
<dbReference type="AlphaFoldDB" id="A0A179CUC4"/>
<evidence type="ECO:0000313" key="3">
    <source>
        <dbReference type="Proteomes" id="UP000078520"/>
    </source>
</evidence>
<dbReference type="InterPro" id="IPR044925">
    <property type="entry name" value="His-Me_finger_sf"/>
</dbReference>
<comment type="caution">
    <text evidence="2">The sequence shown here is derived from an EMBL/GenBank/DDBJ whole genome shotgun (WGS) entry which is preliminary data.</text>
</comment>
<gene>
    <name evidence="2" type="ORF">A3O14_01840</name>
</gene>